<dbReference type="EMBL" id="CH479183">
    <property type="protein sequence ID" value="EDW35400.1"/>
    <property type="molecule type" value="Genomic_DNA"/>
</dbReference>
<dbReference type="HOGENOM" id="CLU_2608562_0_0_1"/>
<sequence>METSFVGLPEPQKLPVPVPAIRPQLVYPAILLCPLSKACPQAQLVDLFGPCGPQGQPQHTSRQKHATEDHPEARAQARA</sequence>
<feature type="compositionally biased region" description="Basic and acidic residues" evidence="1">
    <location>
        <begin position="65"/>
        <end position="79"/>
    </location>
</feature>
<gene>
    <name evidence="2" type="primary">Dper\GL17253</name>
    <name evidence="2" type="ORF">Dper_GL17253</name>
</gene>
<accession>B4GIR5</accession>
<feature type="region of interest" description="Disordered" evidence="1">
    <location>
        <begin position="50"/>
        <end position="79"/>
    </location>
</feature>
<protein>
    <submittedName>
        <fullName evidence="2">GL17253</fullName>
    </submittedName>
</protein>
<dbReference type="Proteomes" id="UP000008744">
    <property type="component" value="Unassembled WGS sequence"/>
</dbReference>
<proteinExistence type="predicted"/>
<name>B4GIR5_DROPE</name>
<organism evidence="3">
    <name type="scientific">Drosophila persimilis</name>
    <name type="common">Fruit fly</name>
    <dbReference type="NCBI Taxonomy" id="7234"/>
    <lineage>
        <taxon>Eukaryota</taxon>
        <taxon>Metazoa</taxon>
        <taxon>Ecdysozoa</taxon>
        <taxon>Arthropoda</taxon>
        <taxon>Hexapoda</taxon>
        <taxon>Insecta</taxon>
        <taxon>Pterygota</taxon>
        <taxon>Neoptera</taxon>
        <taxon>Endopterygota</taxon>
        <taxon>Diptera</taxon>
        <taxon>Brachycera</taxon>
        <taxon>Muscomorpha</taxon>
        <taxon>Ephydroidea</taxon>
        <taxon>Drosophilidae</taxon>
        <taxon>Drosophila</taxon>
        <taxon>Sophophora</taxon>
    </lineage>
</organism>
<evidence type="ECO:0000256" key="1">
    <source>
        <dbReference type="SAM" id="MobiDB-lite"/>
    </source>
</evidence>
<reference evidence="2 3" key="1">
    <citation type="journal article" date="2007" name="Nature">
        <title>Evolution of genes and genomes on the Drosophila phylogeny.</title>
        <authorList>
            <consortium name="Drosophila 12 Genomes Consortium"/>
            <person name="Clark A.G."/>
            <person name="Eisen M.B."/>
            <person name="Smith D.R."/>
            <person name="Bergman C.M."/>
            <person name="Oliver B."/>
            <person name="Markow T.A."/>
            <person name="Kaufman T.C."/>
            <person name="Kellis M."/>
            <person name="Gelbart W."/>
            <person name="Iyer V.N."/>
            <person name="Pollard D.A."/>
            <person name="Sackton T.B."/>
            <person name="Larracuente A.M."/>
            <person name="Singh N.D."/>
            <person name="Abad J.P."/>
            <person name="Abt D.N."/>
            <person name="Adryan B."/>
            <person name="Aguade M."/>
            <person name="Akashi H."/>
            <person name="Anderson W.W."/>
            <person name="Aquadro C.F."/>
            <person name="Ardell D.H."/>
            <person name="Arguello R."/>
            <person name="Artieri C.G."/>
            <person name="Barbash D.A."/>
            <person name="Barker D."/>
            <person name="Barsanti P."/>
            <person name="Batterham P."/>
            <person name="Batzoglou S."/>
            <person name="Begun D."/>
            <person name="Bhutkar A."/>
            <person name="Blanco E."/>
            <person name="Bosak S.A."/>
            <person name="Bradley R.K."/>
            <person name="Brand A.D."/>
            <person name="Brent M.R."/>
            <person name="Brooks A.N."/>
            <person name="Brown R.H."/>
            <person name="Butlin R.K."/>
            <person name="Caggese C."/>
            <person name="Calvi B.R."/>
            <person name="Bernardo de Carvalho A."/>
            <person name="Caspi A."/>
            <person name="Castrezana S."/>
            <person name="Celniker S.E."/>
            <person name="Chang J.L."/>
            <person name="Chapple C."/>
            <person name="Chatterji S."/>
            <person name="Chinwalla A."/>
            <person name="Civetta A."/>
            <person name="Clifton S.W."/>
            <person name="Comeron J.M."/>
            <person name="Costello J.C."/>
            <person name="Coyne J.A."/>
            <person name="Daub J."/>
            <person name="David R.G."/>
            <person name="Delcher A.L."/>
            <person name="Delehaunty K."/>
            <person name="Do C.B."/>
            <person name="Ebling H."/>
            <person name="Edwards K."/>
            <person name="Eickbush T."/>
            <person name="Evans J.D."/>
            <person name="Filipski A."/>
            <person name="Findeiss S."/>
            <person name="Freyhult E."/>
            <person name="Fulton L."/>
            <person name="Fulton R."/>
            <person name="Garcia A.C."/>
            <person name="Gardiner A."/>
            <person name="Garfield D.A."/>
            <person name="Garvin B.E."/>
            <person name="Gibson G."/>
            <person name="Gilbert D."/>
            <person name="Gnerre S."/>
            <person name="Godfrey J."/>
            <person name="Good R."/>
            <person name="Gotea V."/>
            <person name="Gravely B."/>
            <person name="Greenberg A.J."/>
            <person name="Griffiths-Jones S."/>
            <person name="Gross S."/>
            <person name="Guigo R."/>
            <person name="Gustafson E.A."/>
            <person name="Haerty W."/>
            <person name="Hahn M.W."/>
            <person name="Halligan D.L."/>
            <person name="Halpern A.L."/>
            <person name="Halter G.M."/>
            <person name="Han M.V."/>
            <person name="Heger A."/>
            <person name="Hillier L."/>
            <person name="Hinrichs A.S."/>
            <person name="Holmes I."/>
            <person name="Hoskins R.A."/>
            <person name="Hubisz M.J."/>
            <person name="Hultmark D."/>
            <person name="Huntley M.A."/>
            <person name="Jaffe D.B."/>
            <person name="Jagadeeshan S."/>
            <person name="Jeck W.R."/>
            <person name="Johnson J."/>
            <person name="Jones C.D."/>
            <person name="Jordan W.C."/>
            <person name="Karpen G.H."/>
            <person name="Kataoka E."/>
            <person name="Keightley P.D."/>
            <person name="Kheradpour P."/>
            <person name="Kirkness E.F."/>
            <person name="Koerich L.B."/>
            <person name="Kristiansen K."/>
            <person name="Kudrna D."/>
            <person name="Kulathinal R.J."/>
            <person name="Kumar S."/>
            <person name="Kwok R."/>
            <person name="Lander E."/>
            <person name="Langley C.H."/>
            <person name="Lapoint R."/>
            <person name="Lazzaro B.P."/>
            <person name="Lee S.J."/>
            <person name="Levesque L."/>
            <person name="Li R."/>
            <person name="Lin C.F."/>
            <person name="Lin M.F."/>
            <person name="Lindblad-Toh K."/>
            <person name="Llopart A."/>
            <person name="Long M."/>
            <person name="Low L."/>
            <person name="Lozovsky E."/>
            <person name="Lu J."/>
            <person name="Luo M."/>
            <person name="Machado C.A."/>
            <person name="Makalowski W."/>
            <person name="Marzo M."/>
            <person name="Matsuda M."/>
            <person name="Matzkin L."/>
            <person name="McAllister B."/>
            <person name="McBride C.S."/>
            <person name="McKernan B."/>
            <person name="McKernan K."/>
            <person name="Mendez-Lago M."/>
            <person name="Minx P."/>
            <person name="Mollenhauer M.U."/>
            <person name="Montooth K."/>
            <person name="Mount S.M."/>
            <person name="Mu X."/>
            <person name="Myers E."/>
            <person name="Negre B."/>
            <person name="Newfeld S."/>
            <person name="Nielsen R."/>
            <person name="Noor M.A."/>
            <person name="O'Grady P."/>
            <person name="Pachter L."/>
            <person name="Papaceit M."/>
            <person name="Parisi M.J."/>
            <person name="Parisi M."/>
            <person name="Parts L."/>
            <person name="Pedersen J.S."/>
            <person name="Pesole G."/>
            <person name="Phillippy A.M."/>
            <person name="Ponting C.P."/>
            <person name="Pop M."/>
            <person name="Porcelli D."/>
            <person name="Powell J.R."/>
            <person name="Prohaska S."/>
            <person name="Pruitt K."/>
            <person name="Puig M."/>
            <person name="Quesneville H."/>
            <person name="Ram K.R."/>
            <person name="Rand D."/>
            <person name="Rasmussen M.D."/>
            <person name="Reed L.K."/>
            <person name="Reenan R."/>
            <person name="Reily A."/>
            <person name="Remington K.A."/>
            <person name="Rieger T.T."/>
            <person name="Ritchie M.G."/>
            <person name="Robin C."/>
            <person name="Rogers Y.H."/>
            <person name="Rohde C."/>
            <person name="Rozas J."/>
            <person name="Rubenfield M.J."/>
            <person name="Ruiz A."/>
            <person name="Russo S."/>
            <person name="Salzberg S.L."/>
            <person name="Sanchez-Gracia A."/>
            <person name="Saranga D.J."/>
            <person name="Sato H."/>
            <person name="Schaeffer S.W."/>
            <person name="Schatz M.C."/>
            <person name="Schlenke T."/>
            <person name="Schwartz R."/>
            <person name="Segarra C."/>
            <person name="Singh R.S."/>
            <person name="Sirot L."/>
            <person name="Sirota M."/>
            <person name="Sisneros N.B."/>
            <person name="Smith C.D."/>
            <person name="Smith T.F."/>
            <person name="Spieth J."/>
            <person name="Stage D.E."/>
            <person name="Stark A."/>
            <person name="Stephan W."/>
            <person name="Strausberg R.L."/>
            <person name="Strempel S."/>
            <person name="Sturgill D."/>
            <person name="Sutton G."/>
            <person name="Sutton G.G."/>
            <person name="Tao W."/>
            <person name="Teichmann S."/>
            <person name="Tobari Y.N."/>
            <person name="Tomimura Y."/>
            <person name="Tsolas J.M."/>
            <person name="Valente V.L."/>
            <person name="Venter E."/>
            <person name="Venter J.C."/>
            <person name="Vicario S."/>
            <person name="Vieira F.G."/>
            <person name="Vilella A.J."/>
            <person name="Villasante A."/>
            <person name="Walenz B."/>
            <person name="Wang J."/>
            <person name="Wasserman M."/>
            <person name="Watts T."/>
            <person name="Wilson D."/>
            <person name="Wilson R.K."/>
            <person name="Wing R.A."/>
            <person name="Wolfner M.F."/>
            <person name="Wong A."/>
            <person name="Wong G.K."/>
            <person name="Wu C.I."/>
            <person name="Wu G."/>
            <person name="Yamamoto D."/>
            <person name="Yang H.P."/>
            <person name="Yang S.P."/>
            <person name="Yorke J.A."/>
            <person name="Yoshida K."/>
            <person name="Zdobnov E."/>
            <person name="Zhang P."/>
            <person name="Zhang Y."/>
            <person name="Zimin A.V."/>
            <person name="Baldwin J."/>
            <person name="Abdouelleil A."/>
            <person name="Abdulkadir J."/>
            <person name="Abebe A."/>
            <person name="Abera B."/>
            <person name="Abreu J."/>
            <person name="Acer S.C."/>
            <person name="Aftuck L."/>
            <person name="Alexander A."/>
            <person name="An P."/>
            <person name="Anderson E."/>
            <person name="Anderson S."/>
            <person name="Arachi H."/>
            <person name="Azer M."/>
            <person name="Bachantsang P."/>
            <person name="Barry A."/>
            <person name="Bayul T."/>
            <person name="Berlin A."/>
            <person name="Bessette D."/>
            <person name="Bloom T."/>
            <person name="Blye J."/>
            <person name="Boguslavskiy L."/>
            <person name="Bonnet C."/>
            <person name="Boukhgalter B."/>
            <person name="Bourzgui I."/>
            <person name="Brown A."/>
            <person name="Cahill P."/>
            <person name="Channer S."/>
            <person name="Cheshatsang Y."/>
            <person name="Chuda L."/>
            <person name="Citroen M."/>
            <person name="Collymore A."/>
            <person name="Cooke P."/>
            <person name="Costello M."/>
            <person name="D'Aco K."/>
            <person name="Daza R."/>
            <person name="De Haan G."/>
            <person name="DeGray S."/>
            <person name="DeMaso C."/>
            <person name="Dhargay N."/>
            <person name="Dooley K."/>
            <person name="Dooley E."/>
            <person name="Doricent M."/>
            <person name="Dorje P."/>
            <person name="Dorjee K."/>
            <person name="Dupes A."/>
            <person name="Elong R."/>
            <person name="Falk J."/>
            <person name="Farina A."/>
            <person name="Faro S."/>
            <person name="Ferguson D."/>
            <person name="Fisher S."/>
            <person name="Foley C.D."/>
            <person name="Franke A."/>
            <person name="Friedrich D."/>
            <person name="Gadbois L."/>
            <person name="Gearin G."/>
            <person name="Gearin C.R."/>
            <person name="Giannoukos G."/>
            <person name="Goode T."/>
            <person name="Graham J."/>
            <person name="Grandbois E."/>
            <person name="Grewal S."/>
            <person name="Gyaltsen K."/>
            <person name="Hafez N."/>
            <person name="Hagos B."/>
            <person name="Hall J."/>
            <person name="Henson C."/>
            <person name="Hollinger A."/>
            <person name="Honan T."/>
            <person name="Huard M.D."/>
            <person name="Hughes L."/>
            <person name="Hurhula B."/>
            <person name="Husby M.E."/>
            <person name="Kamat A."/>
            <person name="Kanga B."/>
            <person name="Kashin S."/>
            <person name="Khazanovich D."/>
            <person name="Kisner P."/>
            <person name="Lance K."/>
            <person name="Lara M."/>
            <person name="Lee W."/>
            <person name="Lennon N."/>
            <person name="Letendre F."/>
            <person name="LeVine R."/>
            <person name="Lipovsky A."/>
            <person name="Liu X."/>
            <person name="Liu J."/>
            <person name="Liu S."/>
            <person name="Lokyitsang T."/>
            <person name="Lokyitsang Y."/>
            <person name="Lubonja R."/>
            <person name="Lui A."/>
            <person name="MacDonald P."/>
            <person name="Magnisalis V."/>
            <person name="Maru K."/>
            <person name="Matthews C."/>
            <person name="McCusker W."/>
            <person name="McDonough S."/>
            <person name="Mehta T."/>
            <person name="Meldrim J."/>
            <person name="Meneus L."/>
            <person name="Mihai O."/>
            <person name="Mihalev A."/>
            <person name="Mihova T."/>
            <person name="Mittelman R."/>
            <person name="Mlenga V."/>
            <person name="Montmayeur A."/>
            <person name="Mulrain L."/>
            <person name="Navidi A."/>
            <person name="Naylor J."/>
            <person name="Negash T."/>
            <person name="Nguyen T."/>
            <person name="Nguyen N."/>
            <person name="Nicol R."/>
            <person name="Norbu C."/>
            <person name="Norbu N."/>
            <person name="Novod N."/>
            <person name="O'Neill B."/>
            <person name="Osman S."/>
            <person name="Markiewicz E."/>
            <person name="Oyono O.L."/>
            <person name="Patti C."/>
            <person name="Phunkhang P."/>
            <person name="Pierre F."/>
            <person name="Priest M."/>
            <person name="Raghuraman S."/>
            <person name="Rege F."/>
            <person name="Reyes R."/>
            <person name="Rise C."/>
            <person name="Rogov P."/>
            <person name="Ross K."/>
            <person name="Ryan E."/>
            <person name="Settipalli S."/>
            <person name="Shea T."/>
            <person name="Sherpa N."/>
            <person name="Shi L."/>
            <person name="Shih D."/>
            <person name="Sparrow T."/>
            <person name="Spaulding J."/>
            <person name="Stalker J."/>
            <person name="Stange-Thomann N."/>
            <person name="Stavropoulos S."/>
            <person name="Stone C."/>
            <person name="Strader C."/>
            <person name="Tesfaye S."/>
            <person name="Thomson T."/>
            <person name="Thoulutsang Y."/>
            <person name="Thoulutsang D."/>
            <person name="Topham K."/>
            <person name="Topping I."/>
            <person name="Tsamla T."/>
            <person name="Vassiliev H."/>
            <person name="Vo A."/>
            <person name="Wangchuk T."/>
            <person name="Wangdi T."/>
            <person name="Weiand M."/>
            <person name="Wilkinson J."/>
            <person name="Wilson A."/>
            <person name="Yadav S."/>
            <person name="Young G."/>
            <person name="Yu Q."/>
            <person name="Zembek L."/>
            <person name="Zhong D."/>
            <person name="Zimmer A."/>
            <person name="Zwirko Z."/>
            <person name="Jaffe D.B."/>
            <person name="Alvarez P."/>
            <person name="Brockman W."/>
            <person name="Butler J."/>
            <person name="Chin C."/>
            <person name="Gnerre S."/>
            <person name="Grabherr M."/>
            <person name="Kleber M."/>
            <person name="Mauceli E."/>
            <person name="MacCallum I."/>
        </authorList>
    </citation>
    <scope>NUCLEOTIDE SEQUENCE [LARGE SCALE GENOMIC DNA]</scope>
    <source>
        <strain evidence="3">MSH-3 / Tucson 14011-0111.49</strain>
    </source>
</reference>
<dbReference type="AlphaFoldDB" id="B4GIR5"/>
<keyword evidence="3" id="KW-1185">Reference proteome</keyword>
<evidence type="ECO:0000313" key="2">
    <source>
        <dbReference type="EMBL" id="EDW35400.1"/>
    </source>
</evidence>
<evidence type="ECO:0000313" key="3">
    <source>
        <dbReference type="Proteomes" id="UP000008744"/>
    </source>
</evidence>